<evidence type="ECO:0000313" key="2">
    <source>
        <dbReference type="WBParaSite" id="HCON_00034810-00001"/>
    </source>
</evidence>
<dbReference type="GO" id="GO:0007165">
    <property type="term" value="P:signal transduction"/>
    <property type="evidence" value="ECO:0007669"/>
    <property type="project" value="TreeGrafter"/>
</dbReference>
<dbReference type="InterPro" id="IPR051595">
    <property type="entry name" value="GH25_Enzymes"/>
</dbReference>
<dbReference type="Proteomes" id="UP000025227">
    <property type="component" value="Unplaced"/>
</dbReference>
<dbReference type="OrthoDB" id="25039at2759"/>
<dbReference type="GO" id="GO:0045087">
    <property type="term" value="P:innate immune response"/>
    <property type="evidence" value="ECO:0007669"/>
    <property type="project" value="TreeGrafter"/>
</dbReference>
<dbReference type="Gene3D" id="3.20.20.80">
    <property type="entry name" value="Glycosidases"/>
    <property type="match status" value="1"/>
</dbReference>
<sequence length="145" mass="16135">HVSKSSNWFPTPKANINFLNDIFIRASLGGMQVGVYTNEDDWTQITNGAKVNNAMLWYWNVEGPGSANMTQPDFNDFTPFAGWTVPSVKQFVQGDTLCGITLNRNVYDTSIPVNILRSKEKSDRISVGNIGLANTRQIGRPEIKP</sequence>
<dbReference type="WBParaSite" id="HCON_00034810-00001">
    <property type="protein sequence ID" value="HCON_00034810-00001"/>
    <property type="gene ID" value="HCON_00034810"/>
</dbReference>
<keyword evidence="1" id="KW-1185">Reference proteome</keyword>
<dbReference type="InterPro" id="IPR017853">
    <property type="entry name" value="GH"/>
</dbReference>
<evidence type="ECO:0000313" key="1">
    <source>
        <dbReference type="Proteomes" id="UP000025227"/>
    </source>
</evidence>
<name>A0A912LXZ5_HAECO</name>
<organism evidence="1 2">
    <name type="scientific">Haemonchus contortus</name>
    <name type="common">Barber pole worm</name>
    <dbReference type="NCBI Taxonomy" id="6289"/>
    <lineage>
        <taxon>Eukaryota</taxon>
        <taxon>Metazoa</taxon>
        <taxon>Ecdysozoa</taxon>
        <taxon>Nematoda</taxon>
        <taxon>Chromadorea</taxon>
        <taxon>Rhabditida</taxon>
        <taxon>Rhabditina</taxon>
        <taxon>Rhabditomorpha</taxon>
        <taxon>Strongyloidea</taxon>
        <taxon>Trichostrongylidae</taxon>
        <taxon>Haemonchus</taxon>
    </lineage>
</organism>
<dbReference type="PANTHER" id="PTHR23208">
    <property type="entry name" value="LYSOZYME PROTEIN"/>
    <property type="match status" value="1"/>
</dbReference>
<reference evidence="2" key="1">
    <citation type="submission" date="2022-10" db="UniProtKB">
        <authorList>
            <consortium name="WormBaseParasite"/>
        </authorList>
    </citation>
    <scope>IDENTIFICATION</scope>
    <source>
        <strain evidence="2">MHco3</strain>
    </source>
</reference>
<dbReference type="AlphaFoldDB" id="A0A912LXZ5"/>
<accession>A0A912LXZ5</accession>
<dbReference type="SUPFAM" id="SSF51445">
    <property type="entry name" value="(Trans)glycosidases"/>
    <property type="match status" value="1"/>
</dbReference>
<dbReference type="PANTHER" id="PTHR23208:SF36">
    <property type="entry name" value="LYSOZYME-RELATED"/>
    <property type="match status" value="1"/>
</dbReference>
<proteinExistence type="predicted"/>
<protein>
    <submittedName>
        <fullName evidence="2">Uncharacterized protein</fullName>
    </submittedName>
</protein>